<evidence type="ECO:0000313" key="2">
    <source>
        <dbReference type="Proteomes" id="UP000236884"/>
    </source>
</evidence>
<evidence type="ECO:0000313" key="1">
    <source>
        <dbReference type="EMBL" id="BAT60445.1"/>
    </source>
</evidence>
<dbReference type="RefSeq" id="WP_096356653.1">
    <property type="nucleotide sequence ID" value="NZ_AP014946.1"/>
</dbReference>
<reference evidence="1 2" key="1">
    <citation type="submission" date="2015-08" db="EMBL/GenBank/DDBJ databases">
        <title>Investigation of the bacterial diversity of lava forest soil.</title>
        <authorList>
            <person name="Lee J.S."/>
        </authorList>
    </citation>
    <scope>NUCLEOTIDE SEQUENCE [LARGE SCALE GENOMIC DNA]</scope>
    <source>
        <strain evidence="1 2">GJW-30</strain>
    </source>
</reference>
<name>A0A0S3PWY6_9BRAD</name>
<dbReference type="EMBL" id="AP014946">
    <property type="protein sequence ID" value="BAT60445.1"/>
    <property type="molecule type" value="Genomic_DNA"/>
</dbReference>
<gene>
    <name evidence="1" type="ORF">GJW-30_1_02988</name>
</gene>
<dbReference type="Gene3D" id="3.40.50.300">
    <property type="entry name" value="P-loop containing nucleotide triphosphate hydrolases"/>
    <property type="match status" value="1"/>
</dbReference>
<dbReference type="InterPro" id="IPR027417">
    <property type="entry name" value="P-loop_NTPase"/>
</dbReference>
<dbReference type="Proteomes" id="UP000236884">
    <property type="component" value="Chromosome"/>
</dbReference>
<dbReference type="AlphaFoldDB" id="A0A0S3PWY6"/>
<dbReference type="PANTHER" id="PTHR37816">
    <property type="entry name" value="YALI0E33011P"/>
    <property type="match status" value="1"/>
</dbReference>
<proteinExistence type="predicted"/>
<protein>
    <submittedName>
        <fullName evidence="1">Topology modulation protein</fullName>
    </submittedName>
</protein>
<dbReference type="KEGG" id="vgo:GJW-30_1_02988"/>
<dbReference type="SUPFAM" id="SSF52540">
    <property type="entry name" value="P-loop containing nucleoside triphosphate hydrolases"/>
    <property type="match status" value="1"/>
</dbReference>
<accession>A0A0S3PWY6</accession>
<organism evidence="1 2">
    <name type="scientific">Variibacter gotjawalensis</name>
    <dbReference type="NCBI Taxonomy" id="1333996"/>
    <lineage>
        <taxon>Bacteria</taxon>
        <taxon>Pseudomonadati</taxon>
        <taxon>Pseudomonadota</taxon>
        <taxon>Alphaproteobacteria</taxon>
        <taxon>Hyphomicrobiales</taxon>
        <taxon>Nitrobacteraceae</taxon>
        <taxon>Variibacter</taxon>
    </lineage>
</organism>
<dbReference type="OrthoDB" id="7210594at2"/>
<keyword evidence="2" id="KW-1185">Reference proteome</keyword>
<dbReference type="InterPro" id="IPR052922">
    <property type="entry name" value="Cytidylate_Kinase-2"/>
</dbReference>
<dbReference type="PANTHER" id="PTHR37816:SF2">
    <property type="entry name" value="DNA TOPOLOGY MODULATION PROTEIN FLAR-RELATED PROTEIN"/>
    <property type="match status" value="1"/>
</dbReference>
<sequence length="169" mass="19305">MQRVLVIGCSGAGKSTLARVLSEKLQLPLHSLDQMFWQPGWTEPDGKQFAARVATVAAEPKWIIEGTFLGHAGEVRRERAEAVIWLDFPRWTCLAGVLTRTLQNYGRVRFGMAEGCPERFDWEFLRYIWTFNQIQRPGIVEYVARLRPDQRLIVLASRRSVTAFLGGKN</sequence>